<comment type="caution">
    <text evidence="2">The sequence shown here is derived from an EMBL/GenBank/DDBJ whole genome shotgun (WGS) entry which is preliminary data.</text>
</comment>
<evidence type="ECO:0000313" key="2">
    <source>
        <dbReference type="EMBL" id="PWK27555.1"/>
    </source>
</evidence>
<proteinExistence type="predicted"/>
<dbReference type="Gene3D" id="3.40.50.10840">
    <property type="entry name" value="Putative sugar-binding, N-terminal domain"/>
    <property type="match status" value="1"/>
</dbReference>
<organism evidence="2 3">
    <name type="scientific">Arcicella aurantiaca</name>
    <dbReference type="NCBI Taxonomy" id="591202"/>
    <lineage>
        <taxon>Bacteria</taxon>
        <taxon>Pseudomonadati</taxon>
        <taxon>Bacteroidota</taxon>
        <taxon>Cytophagia</taxon>
        <taxon>Cytophagales</taxon>
        <taxon>Flectobacillaceae</taxon>
        <taxon>Arcicella</taxon>
    </lineage>
</organism>
<reference evidence="2 3" key="1">
    <citation type="submission" date="2018-05" db="EMBL/GenBank/DDBJ databases">
        <title>Genomic Encyclopedia of Archaeal and Bacterial Type Strains, Phase II (KMG-II): from individual species to whole genera.</title>
        <authorList>
            <person name="Goeker M."/>
        </authorList>
    </citation>
    <scope>NUCLEOTIDE SEQUENCE [LARGE SCALE GENOMIC DNA]</scope>
    <source>
        <strain evidence="2 3">DSM 22214</strain>
    </source>
</reference>
<sequence length="386" mass="43007">MKSPIIVIADDLTGAAEIAGIGLRYGLNVEILTTLNLDFQADLVVISANTRSLSALEAQEKTRILAEQIAKTKPQFIFKKIDSVLRGHILTEINEILTKNPFEKTLILPANPSLGRTIIEGKYFVNGISIEETSFANDPEFAIRDANVLSMIRAENNEVKFIKPAEKVSQNGIFICEASSKQDVDFWASVLTKDTLLVGAADFFDAILARSFKQQKLEIKELKPLSDKPKTLYISGTTYQKSVVAIKEKYLKNEAVSYLPIKLFIEKPTEFALEKWAKEILVLFETKPTIIIAIGDLADVKVLPQQLAKWMSLVVKTVSEKCQIDQFLIEGGATAAAILATLSYKSFIPTNEFSQGVICLKPQENQKISITIKPGSYEWPSKIWQF</sequence>
<dbReference type="EMBL" id="QGGO01000006">
    <property type="protein sequence ID" value="PWK27555.1"/>
    <property type="molecule type" value="Genomic_DNA"/>
</dbReference>
<keyword evidence="3" id="KW-1185">Reference proteome</keyword>
<dbReference type="AlphaFoldDB" id="A0A316EAS9"/>
<dbReference type="InterPro" id="IPR037051">
    <property type="entry name" value="4-carb_acid_sugar_kinase_N_sf"/>
</dbReference>
<gene>
    <name evidence="2" type="ORF">LV89_01446</name>
</gene>
<dbReference type="OrthoDB" id="9778478at2"/>
<dbReference type="Proteomes" id="UP000245489">
    <property type="component" value="Unassembled WGS sequence"/>
</dbReference>
<feature type="domain" description="Four-carbon acid sugar kinase N-terminal" evidence="1">
    <location>
        <begin position="5"/>
        <end position="201"/>
    </location>
</feature>
<accession>A0A316EAS9</accession>
<dbReference type="Gene3D" id="3.40.980.20">
    <property type="entry name" value="Four-carbon acid sugar kinase, nucleotide binding domain"/>
    <property type="match status" value="1"/>
</dbReference>
<dbReference type="RefSeq" id="WP_109742209.1">
    <property type="nucleotide sequence ID" value="NZ_QGGO01000006.1"/>
</dbReference>
<evidence type="ECO:0000313" key="3">
    <source>
        <dbReference type="Proteomes" id="UP000245489"/>
    </source>
</evidence>
<name>A0A316EAS9_9BACT</name>
<dbReference type="Pfam" id="PF07005">
    <property type="entry name" value="SBD_N"/>
    <property type="match status" value="1"/>
</dbReference>
<dbReference type="InterPro" id="IPR042213">
    <property type="entry name" value="NBD_C_sf"/>
</dbReference>
<protein>
    <submittedName>
        <fullName evidence="2">Uncharacterized protein YgbK (DUF1537 family)</fullName>
    </submittedName>
</protein>
<dbReference type="SUPFAM" id="SSF142764">
    <property type="entry name" value="YgbK-like"/>
    <property type="match status" value="1"/>
</dbReference>
<evidence type="ECO:0000259" key="1">
    <source>
        <dbReference type="Pfam" id="PF07005"/>
    </source>
</evidence>
<dbReference type="InterPro" id="IPR010737">
    <property type="entry name" value="4-carb_acid_sugar_kinase_N"/>
</dbReference>